<dbReference type="GeneTree" id="ENSGT00940000168846"/>
<reference evidence="3" key="3">
    <citation type="submission" date="2018-12" db="EMBL/GenBank/DDBJ databases">
        <title>G10K-VGP greater horseshoe bat female genome, primary haplotype.</title>
        <authorList>
            <person name="Teeling E."/>
            <person name="Myers G."/>
            <person name="Vernes S."/>
            <person name="Pippel M."/>
            <person name="Winkler S."/>
            <person name="Fedrigo O."/>
            <person name="Rhie A."/>
            <person name="Koren S."/>
            <person name="Phillippy A."/>
            <person name="Lewin H."/>
            <person name="Damas J."/>
            <person name="Howe K."/>
            <person name="Mountcastle J."/>
            <person name="Jarvis E.D."/>
        </authorList>
    </citation>
    <scope>NUCLEOTIDE SEQUENCE [LARGE SCALE GENOMIC DNA]</scope>
</reference>
<dbReference type="Proteomes" id="UP000472240">
    <property type="component" value="Chromosome 12"/>
</dbReference>
<reference evidence="2 3" key="2">
    <citation type="journal article" date="2018" name="Annu Rev Anim Biosci">
        <title>Bat Biology, Genomes, and the Bat1K Project: To Generate Chromosome-Level Genomes for All Living Bat Species.</title>
        <authorList>
            <person name="Teeling E.C."/>
            <person name="Vernes S.C."/>
            <person name="Davalos L.M."/>
            <person name="Ray D.A."/>
            <person name="Gilbert M.T.P."/>
            <person name="Myers E."/>
        </authorList>
    </citation>
    <scope>NUCLEOTIDE SEQUENCE</scope>
</reference>
<keyword evidence="1" id="KW-0472">Membrane</keyword>
<reference evidence="2" key="4">
    <citation type="submission" date="2025-08" db="UniProtKB">
        <authorList>
            <consortium name="Ensembl"/>
        </authorList>
    </citation>
    <scope>IDENTIFICATION</scope>
</reference>
<name>A0A671EEL6_RHIFE</name>
<feature type="transmembrane region" description="Helical" evidence="1">
    <location>
        <begin position="32"/>
        <end position="52"/>
    </location>
</feature>
<keyword evidence="3" id="KW-1185">Reference proteome</keyword>
<evidence type="ECO:0000313" key="3">
    <source>
        <dbReference type="Proteomes" id="UP000472240"/>
    </source>
</evidence>
<dbReference type="Ensembl" id="ENSRFET00010012847.1">
    <property type="protein sequence ID" value="ENSRFEP00010011744.1"/>
    <property type="gene ID" value="ENSRFEG00010007954.1"/>
</dbReference>
<reference evidence="2 3" key="1">
    <citation type="journal article" date="2015" name="Annu Rev Anim Biosci">
        <title>The Genome 10K Project: a way forward.</title>
        <authorList>
            <person name="Koepfli K.P."/>
            <person name="Paten B."/>
            <person name="O'Brien S.J."/>
            <person name="Koepfli K.P."/>
            <person name="Paten B."/>
            <person name="Antunes A."/>
            <person name="Belov K."/>
            <person name="Bustamante C."/>
            <person name="Castoe T.A."/>
            <person name="Clawson H."/>
            <person name="Crawford A.J."/>
            <person name="Diekhans M."/>
            <person name="Distel D."/>
            <person name="Durbin R."/>
            <person name="Earl D."/>
            <person name="Fujita M.K."/>
            <person name="Gamble T."/>
            <person name="Georges A."/>
            <person name="Gemmell N."/>
            <person name="Gilbert M.T."/>
            <person name="Graves J.M."/>
            <person name="Green R.E."/>
            <person name="Hickey G."/>
            <person name="Jarvis E.D."/>
            <person name="Johnson W."/>
            <person name="Komissarov A."/>
            <person name="Korf I."/>
            <person name="Kuhn R."/>
            <person name="Larkin D.M."/>
            <person name="Lewin H."/>
            <person name="Lopez J.V."/>
            <person name="Ma J."/>
            <person name="Marques-Bonet T."/>
            <person name="Miller W."/>
            <person name="Murphy R."/>
            <person name="Pevzner P."/>
            <person name="Shapiro B."/>
            <person name="Steiner C."/>
            <person name="Tamazian G."/>
            <person name="Venkatesh B."/>
            <person name="Wang J."/>
            <person name="Wayne R."/>
            <person name="Wiley E."/>
            <person name="Yang H."/>
            <person name="Zhang G."/>
            <person name="Haussler D."/>
            <person name="Ryder O."/>
            <person name="O'Brien S.J."/>
        </authorList>
    </citation>
    <scope>NUCLEOTIDE SEQUENCE</scope>
</reference>
<organism evidence="2 3">
    <name type="scientific">Rhinolophus ferrumequinum</name>
    <name type="common">Greater horseshoe bat</name>
    <dbReference type="NCBI Taxonomy" id="59479"/>
    <lineage>
        <taxon>Eukaryota</taxon>
        <taxon>Metazoa</taxon>
        <taxon>Chordata</taxon>
        <taxon>Craniata</taxon>
        <taxon>Vertebrata</taxon>
        <taxon>Euteleostomi</taxon>
        <taxon>Mammalia</taxon>
        <taxon>Eutheria</taxon>
        <taxon>Laurasiatheria</taxon>
        <taxon>Chiroptera</taxon>
        <taxon>Yinpterochiroptera</taxon>
        <taxon>Rhinolophoidea</taxon>
        <taxon>Rhinolophidae</taxon>
        <taxon>Rhinolophinae</taxon>
        <taxon>Rhinolophus</taxon>
    </lineage>
</organism>
<evidence type="ECO:0000313" key="2">
    <source>
        <dbReference type="Ensembl" id="ENSRFEP00010011744.1"/>
    </source>
</evidence>
<keyword evidence="1" id="KW-1133">Transmembrane helix</keyword>
<evidence type="ECO:0000256" key="1">
    <source>
        <dbReference type="SAM" id="Phobius"/>
    </source>
</evidence>
<dbReference type="OMA" id="VMICASH"/>
<dbReference type="PANTHER" id="PTHR28603">
    <property type="entry name" value="TRANSMEMBRANE PROTEIN 243"/>
    <property type="match status" value="1"/>
</dbReference>
<reference evidence="2" key="5">
    <citation type="submission" date="2025-09" db="UniProtKB">
        <authorList>
            <consortium name="Ensembl"/>
        </authorList>
    </citation>
    <scope>IDENTIFICATION</scope>
</reference>
<dbReference type="AlphaFoldDB" id="A0A671EEL6"/>
<keyword evidence="1" id="KW-0812">Transmembrane</keyword>
<dbReference type="PANTHER" id="PTHR28603:SF1">
    <property type="entry name" value="TRANSMEMBRANE PROTEIN 243"/>
    <property type="match status" value="1"/>
</dbReference>
<protein>
    <submittedName>
        <fullName evidence="2">Uncharacterized protein</fullName>
    </submittedName>
</protein>
<proteinExistence type="predicted"/>
<dbReference type="Pfam" id="PF10856">
    <property type="entry name" value="DUF2678"/>
    <property type="match status" value="1"/>
</dbReference>
<sequence length="81" mass="8861">MVDFCTRIYRTSGLDNRPVFGETSAKDPITNLTVSSLASLLILVTLISAFVFPQLPPKLLNVFFAVCISLSSNQLLLITTI</sequence>
<accession>A0A671EEL6</accession>
<dbReference type="InParanoid" id="A0A671EEL6"/>
<dbReference type="InterPro" id="IPR022564">
    <property type="entry name" value="DUF2678"/>
</dbReference>
<feature type="transmembrane region" description="Helical" evidence="1">
    <location>
        <begin position="59"/>
        <end position="78"/>
    </location>
</feature>